<protein>
    <submittedName>
        <fullName evidence="1">Uncharacterized protein</fullName>
    </submittedName>
</protein>
<name>A0A0B1P6E8_UNCNE</name>
<comment type="caution">
    <text evidence="1">The sequence shown here is derived from an EMBL/GenBank/DDBJ whole genome shotgun (WGS) entry which is preliminary data.</text>
</comment>
<gene>
    <name evidence="1" type="ORF">EV44_g5314</name>
</gene>
<proteinExistence type="predicted"/>
<evidence type="ECO:0000313" key="1">
    <source>
        <dbReference type="EMBL" id="KHJ32920.1"/>
    </source>
</evidence>
<sequence length="111" mass="12483">MREHKPFALMKKVNETLGDSLCVRDAYASGSSVTFVTGNESKVHKILQAKDQLKVALSATEFERQESWIKFLVQPVPKNVQSIPGIGLQVEKNALMEKTERITIEDCSFMI</sequence>
<reference evidence="1 2" key="1">
    <citation type="journal article" date="2014" name="BMC Genomics">
        <title>Adaptive genomic structural variation in the grape powdery mildew pathogen, Erysiphe necator.</title>
        <authorList>
            <person name="Jones L."/>
            <person name="Riaz S."/>
            <person name="Morales-Cruz A."/>
            <person name="Amrine K.C."/>
            <person name="McGuire B."/>
            <person name="Gubler W.D."/>
            <person name="Walker M.A."/>
            <person name="Cantu D."/>
        </authorList>
    </citation>
    <scope>NUCLEOTIDE SEQUENCE [LARGE SCALE GENOMIC DNA]</scope>
    <source>
        <strain evidence="2">c</strain>
    </source>
</reference>
<dbReference type="EMBL" id="JNVN01001726">
    <property type="protein sequence ID" value="KHJ32920.1"/>
    <property type="molecule type" value="Genomic_DNA"/>
</dbReference>
<keyword evidence="2" id="KW-1185">Reference proteome</keyword>
<dbReference type="HOGENOM" id="CLU_2160278_0_0_1"/>
<dbReference type="AlphaFoldDB" id="A0A0B1P6E8"/>
<evidence type="ECO:0000313" key="2">
    <source>
        <dbReference type="Proteomes" id="UP000030854"/>
    </source>
</evidence>
<accession>A0A0B1P6E8</accession>
<organism evidence="1 2">
    <name type="scientific">Uncinula necator</name>
    <name type="common">Grape powdery mildew</name>
    <dbReference type="NCBI Taxonomy" id="52586"/>
    <lineage>
        <taxon>Eukaryota</taxon>
        <taxon>Fungi</taxon>
        <taxon>Dikarya</taxon>
        <taxon>Ascomycota</taxon>
        <taxon>Pezizomycotina</taxon>
        <taxon>Leotiomycetes</taxon>
        <taxon>Erysiphales</taxon>
        <taxon>Erysiphaceae</taxon>
        <taxon>Erysiphe</taxon>
    </lineage>
</organism>
<dbReference type="Proteomes" id="UP000030854">
    <property type="component" value="Unassembled WGS sequence"/>
</dbReference>